<evidence type="ECO:0000313" key="20">
    <source>
        <dbReference type="EMBL" id="CAH1774688.1"/>
    </source>
</evidence>
<dbReference type="GO" id="GO:0005789">
    <property type="term" value="C:endoplasmic reticulum membrane"/>
    <property type="evidence" value="ECO:0007669"/>
    <property type="project" value="UniProtKB-SubCell"/>
</dbReference>
<dbReference type="EMBL" id="CAIIXF020000001">
    <property type="protein sequence ID" value="CAH1774688.1"/>
    <property type="molecule type" value="Genomic_DNA"/>
</dbReference>
<evidence type="ECO:0000256" key="1">
    <source>
        <dbReference type="ARBA" id="ARBA00004586"/>
    </source>
</evidence>
<protein>
    <recommendedName>
        <fullName evidence="14">Golgi SNAP receptor complex member 2</fullName>
    </recommendedName>
    <alternativeName>
        <fullName evidence="15">27 kDa Golgi SNARE protein</fullName>
    </alternativeName>
    <alternativeName>
        <fullName evidence="16">Membrin</fullName>
    </alternativeName>
</protein>
<evidence type="ECO:0000256" key="17">
    <source>
        <dbReference type="PIRNR" id="PIRNR028865"/>
    </source>
</evidence>
<evidence type="ECO:0000256" key="8">
    <source>
        <dbReference type="ARBA" id="ARBA00023034"/>
    </source>
</evidence>
<evidence type="ECO:0000256" key="4">
    <source>
        <dbReference type="ARBA" id="ARBA00022824"/>
    </source>
</evidence>
<dbReference type="FunFam" id="1.20.5.110:FF:000044">
    <property type="entry name" value="Golgi SNAP receptor complex member 2"/>
    <property type="match status" value="1"/>
</dbReference>
<keyword evidence="6 19" id="KW-1133">Transmembrane helix</keyword>
<dbReference type="GO" id="GO:0005794">
    <property type="term" value="C:Golgi apparatus"/>
    <property type="evidence" value="ECO:0007669"/>
    <property type="project" value="UniProtKB-SubCell"/>
</dbReference>
<dbReference type="PANTHER" id="PTHR21230:SF1">
    <property type="entry name" value="GOLGI SNAP RECEPTOR COMPLEX MEMBER 2"/>
    <property type="match status" value="1"/>
</dbReference>
<evidence type="ECO:0000256" key="12">
    <source>
        <dbReference type="ARBA" id="ARBA00037862"/>
    </source>
</evidence>
<accession>A0A8S4N1U5</accession>
<dbReference type="GO" id="GO:0006906">
    <property type="term" value="P:vesicle fusion"/>
    <property type="evidence" value="ECO:0007669"/>
    <property type="project" value="TreeGrafter"/>
</dbReference>
<proteinExistence type="inferred from homology"/>
<dbReference type="CDD" id="cd15863">
    <property type="entry name" value="SNARE_GS27"/>
    <property type="match status" value="1"/>
</dbReference>
<evidence type="ECO:0000256" key="14">
    <source>
        <dbReference type="ARBA" id="ARBA00072070"/>
    </source>
</evidence>
<dbReference type="Pfam" id="PF12352">
    <property type="entry name" value="V-SNARE_C"/>
    <property type="match status" value="1"/>
</dbReference>
<keyword evidence="2 17" id="KW-0813">Transport</keyword>
<name>A0A8S4N1U5_OWEFU</name>
<keyword evidence="7" id="KW-0007">Acetylation</keyword>
<comment type="subcellular location">
    <subcellularLocation>
        <location evidence="1">Endoplasmic reticulum membrane</location>
    </subcellularLocation>
    <subcellularLocation>
        <location evidence="12">Golgi apparatus</location>
        <location evidence="12">cis-Golgi network membrane</location>
        <topology evidence="12">Single-pass type IV membrane protein</topology>
    </subcellularLocation>
</comment>
<dbReference type="GO" id="GO:0031902">
    <property type="term" value="C:late endosome membrane"/>
    <property type="evidence" value="ECO:0007669"/>
    <property type="project" value="TreeGrafter"/>
</dbReference>
<evidence type="ECO:0000256" key="13">
    <source>
        <dbReference type="ARBA" id="ARBA00038172"/>
    </source>
</evidence>
<keyword evidence="5 17" id="KW-0653">Protein transport</keyword>
<dbReference type="Gene3D" id="1.20.5.110">
    <property type="match status" value="1"/>
</dbReference>
<dbReference type="AlphaFoldDB" id="A0A8S4N1U5"/>
<comment type="function">
    <text evidence="11 17">Involved in transport of proteins from the cis/medial-Golgi to the trans-Golgi network.</text>
</comment>
<evidence type="ECO:0000256" key="11">
    <source>
        <dbReference type="ARBA" id="ARBA00037078"/>
    </source>
</evidence>
<dbReference type="Proteomes" id="UP000749559">
    <property type="component" value="Unassembled WGS sequence"/>
</dbReference>
<reference evidence="20" key="1">
    <citation type="submission" date="2022-03" db="EMBL/GenBank/DDBJ databases">
        <authorList>
            <person name="Martin C."/>
        </authorList>
    </citation>
    <scope>NUCLEOTIDE SEQUENCE</scope>
</reference>
<evidence type="ECO:0000256" key="10">
    <source>
        <dbReference type="ARBA" id="ARBA00023136"/>
    </source>
</evidence>
<evidence type="ECO:0000256" key="16">
    <source>
        <dbReference type="ARBA" id="ARBA00080151"/>
    </source>
</evidence>
<evidence type="ECO:0000256" key="6">
    <source>
        <dbReference type="ARBA" id="ARBA00022989"/>
    </source>
</evidence>
<evidence type="ECO:0000256" key="7">
    <source>
        <dbReference type="ARBA" id="ARBA00022990"/>
    </source>
</evidence>
<comment type="caution">
    <text evidence="20">The sequence shown here is derived from an EMBL/GenBank/DDBJ whole genome shotgun (WGS) entry which is preliminary data.</text>
</comment>
<dbReference type="GO" id="GO:0000149">
    <property type="term" value="F:SNARE binding"/>
    <property type="evidence" value="ECO:0007669"/>
    <property type="project" value="TreeGrafter"/>
</dbReference>
<dbReference type="GO" id="GO:0005484">
    <property type="term" value="F:SNAP receptor activity"/>
    <property type="evidence" value="ECO:0007669"/>
    <property type="project" value="InterPro"/>
</dbReference>
<keyword evidence="21" id="KW-1185">Reference proteome</keyword>
<dbReference type="GO" id="GO:0015031">
    <property type="term" value="P:protein transport"/>
    <property type="evidence" value="ECO:0007669"/>
    <property type="project" value="UniProtKB-KW"/>
</dbReference>
<organism evidence="20 21">
    <name type="scientific">Owenia fusiformis</name>
    <name type="common">Polychaete worm</name>
    <dbReference type="NCBI Taxonomy" id="6347"/>
    <lineage>
        <taxon>Eukaryota</taxon>
        <taxon>Metazoa</taxon>
        <taxon>Spiralia</taxon>
        <taxon>Lophotrochozoa</taxon>
        <taxon>Annelida</taxon>
        <taxon>Polychaeta</taxon>
        <taxon>Sedentaria</taxon>
        <taxon>Canalipalpata</taxon>
        <taxon>Sabellida</taxon>
        <taxon>Oweniida</taxon>
        <taxon>Oweniidae</taxon>
        <taxon>Owenia</taxon>
    </lineage>
</organism>
<evidence type="ECO:0000256" key="9">
    <source>
        <dbReference type="ARBA" id="ARBA00023054"/>
    </source>
</evidence>
<dbReference type="PIRSF" id="PIRSF028865">
    <property type="entry name" value="Membrin-2"/>
    <property type="match status" value="1"/>
</dbReference>
<dbReference type="PANTHER" id="PTHR21230">
    <property type="entry name" value="VESICLE TRANSPORT V-SNARE PROTEIN VTI1-RELATED"/>
    <property type="match status" value="1"/>
</dbReference>
<gene>
    <name evidence="20" type="ORF">OFUS_LOCUS2098</name>
</gene>
<keyword evidence="8" id="KW-0333">Golgi apparatus</keyword>
<dbReference type="SUPFAM" id="SSF58038">
    <property type="entry name" value="SNARE fusion complex"/>
    <property type="match status" value="1"/>
</dbReference>
<dbReference type="GO" id="GO:0012507">
    <property type="term" value="C:ER to Golgi transport vesicle membrane"/>
    <property type="evidence" value="ECO:0007669"/>
    <property type="project" value="TreeGrafter"/>
</dbReference>
<keyword evidence="4" id="KW-0256">Endoplasmic reticulum</keyword>
<dbReference type="GO" id="GO:0031201">
    <property type="term" value="C:SNARE complex"/>
    <property type="evidence" value="ECO:0007669"/>
    <property type="project" value="TreeGrafter"/>
</dbReference>
<evidence type="ECO:0000256" key="2">
    <source>
        <dbReference type="ARBA" id="ARBA00022448"/>
    </source>
</evidence>
<keyword evidence="9 18" id="KW-0175">Coiled coil</keyword>
<dbReference type="GO" id="GO:0006891">
    <property type="term" value="P:intra-Golgi vesicle-mediated transport"/>
    <property type="evidence" value="ECO:0007669"/>
    <property type="project" value="TreeGrafter"/>
</dbReference>
<evidence type="ECO:0000256" key="18">
    <source>
        <dbReference type="SAM" id="Coils"/>
    </source>
</evidence>
<evidence type="ECO:0000256" key="3">
    <source>
        <dbReference type="ARBA" id="ARBA00022692"/>
    </source>
</evidence>
<dbReference type="OrthoDB" id="442947at2759"/>
<comment type="similarity">
    <text evidence="13 17">Belongs to the GOSR2 family.</text>
</comment>
<keyword evidence="3 19" id="KW-0812">Transmembrane</keyword>
<evidence type="ECO:0000256" key="15">
    <source>
        <dbReference type="ARBA" id="ARBA00076985"/>
    </source>
</evidence>
<evidence type="ECO:0000256" key="5">
    <source>
        <dbReference type="ARBA" id="ARBA00022927"/>
    </source>
</evidence>
<feature type="coiled-coil region" evidence="18">
    <location>
        <begin position="70"/>
        <end position="100"/>
    </location>
</feature>
<evidence type="ECO:0000256" key="19">
    <source>
        <dbReference type="SAM" id="Phobius"/>
    </source>
</evidence>
<feature type="transmembrane region" description="Helical" evidence="19">
    <location>
        <begin position="193"/>
        <end position="213"/>
    </location>
</feature>
<keyword evidence="10 17" id="KW-0472">Membrane</keyword>
<evidence type="ECO:0000313" key="21">
    <source>
        <dbReference type="Proteomes" id="UP000749559"/>
    </source>
</evidence>
<dbReference type="InterPro" id="IPR027027">
    <property type="entry name" value="GOSR2/Membrin/Bos1"/>
</dbReference>
<sequence>MEALYHQTNRMVHDVQNGLGRLERAKGDDIHIVENEVQARIDAIVSNCERLESLVNKEPPTRRANAKLRVDQLKYDCQHLQAAVRNLQHKRYQREEEEREREALLSHRFTTNDADQATAIQMDHDLQHNTRLHSAHRGMDEMLDTGSNVISSLRDQRSTLKGAHKKILDVANTLGLSNTVMRMIEKRAYVDRFILYGGMIFTCIIMFLIWKYFS</sequence>